<evidence type="ECO:0000256" key="1">
    <source>
        <dbReference type="SAM" id="Phobius"/>
    </source>
</evidence>
<accession>A0ABW9FSL9</accession>
<protein>
    <submittedName>
        <fullName evidence="3">DUF2231 domain-containing protein</fullName>
    </submittedName>
</protein>
<reference evidence="3 4" key="1">
    <citation type="submission" date="2023-11" db="EMBL/GenBank/DDBJ databases">
        <authorList>
            <person name="Val-Calvo J."/>
            <person name="Scortti M."/>
            <person name="Vazquez-Boland J."/>
        </authorList>
    </citation>
    <scope>NUCLEOTIDE SEQUENCE [LARGE SCALE GENOMIC DNA]</scope>
    <source>
        <strain evidence="3 4">DSM 46662</strain>
    </source>
</reference>
<dbReference type="RefSeq" id="WP_348604955.1">
    <property type="nucleotide sequence ID" value="NZ_CP157276.1"/>
</dbReference>
<sequence>MGPTTFDGMPIHPLLVHFVAVLVPISALLVLLSVCWPAARRRIGIISPALALITLILVPLTTHAGEWLEKQTPREPLVRIHAELGDQLIFWSAGVFVVSAVWWAIHDSRVRGWWESRGGSTGRQTPRVVAIALTVVAIAVSVGSVVQVYRIGESGAAAVWTGSDAANEAPAAASR</sequence>
<name>A0ABW9FSL9_9NOCA</name>
<comment type="caution">
    <text evidence="3">The sequence shown here is derived from an EMBL/GenBank/DDBJ whole genome shotgun (WGS) entry which is preliminary data.</text>
</comment>
<feature type="transmembrane region" description="Helical" evidence="1">
    <location>
        <begin position="88"/>
        <end position="105"/>
    </location>
</feature>
<proteinExistence type="predicted"/>
<organism evidence="3 4">
    <name type="scientific">Prescottella soli</name>
    <dbReference type="NCBI Taxonomy" id="1543852"/>
    <lineage>
        <taxon>Bacteria</taxon>
        <taxon>Bacillati</taxon>
        <taxon>Actinomycetota</taxon>
        <taxon>Actinomycetes</taxon>
        <taxon>Mycobacteriales</taxon>
        <taxon>Nocardiaceae</taxon>
        <taxon>Prescottella</taxon>
    </lineage>
</organism>
<feature type="transmembrane region" description="Helical" evidence="1">
    <location>
        <begin position="14"/>
        <end position="36"/>
    </location>
</feature>
<keyword evidence="4" id="KW-1185">Reference proteome</keyword>
<dbReference type="EMBL" id="JBDLNU010000002">
    <property type="protein sequence ID" value="MFM1728575.1"/>
    <property type="molecule type" value="Genomic_DNA"/>
</dbReference>
<gene>
    <name evidence="3" type="ORF">ABEU19_002066</name>
</gene>
<evidence type="ECO:0000313" key="4">
    <source>
        <dbReference type="Proteomes" id="UP001629744"/>
    </source>
</evidence>
<dbReference type="InterPro" id="IPR019251">
    <property type="entry name" value="DUF2231_TM"/>
</dbReference>
<feature type="domain" description="DUF2231" evidence="2">
    <location>
        <begin position="8"/>
        <end position="161"/>
    </location>
</feature>
<keyword evidence="1" id="KW-1133">Transmembrane helix</keyword>
<dbReference type="Pfam" id="PF09990">
    <property type="entry name" value="DUF2231"/>
    <property type="match status" value="1"/>
</dbReference>
<feature type="transmembrane region" description="Helical" evidence="1">
    <location>
        <begin position="43"/>
        <end position="68"/>
    </location>
</feature>
<evidence type="ECO:0000259" key="2">
    <source>
        <dbReference type="Pfam" id="PF09990"/>
    </source>
</evidence>
<keyword evidence="1" id="KW-0812">Transmembrane</keyword>
<keyword evidence="1" id="KW-0472">Membrane</keyword>
<dbReference type="Proteomes" id="UP001629744">
    <property type="component" value="Unassembled WGS sequence"/>
</dbReference>
<feature type="transmembrane region" description="Helical" evidence="1">
    <location>
        <begin position="126"/>
        <end position="149"/>
    </location>
</feature>
<evidence type="ECO:0000313" key="3">
    <source>
        <dbReference type="EMBL" id="MFM1728575.1"/>
    </source>
</evidence>